<evidence type="ECO:0000256" key="1">
    <source>
        <dbReference type="ARBA" id="ARBA00004651"/>
    </source>
</evidence>
<sequence>MGGRKSWRDMSRRQRITFMAVGTVQMAMLGAAQRSISKTPDAQIRGKKAVWRAVCFINLLGPLSYFVFGRRRDVA</sequence>
<dbReference type="Proteomes" id="UP000664164">
    <property type="component" value="Unassembled WGS sequence"/>
</dbReference>
<name>A0A939KMJ7_9MICC</name>
<feature type="transmembrane region" description="Helical" evidence="6">
    <location>
        <begin position="50"/>
        <end position="68"/>
    </location>
</feature>
<keyword evidence="5 6" id="KW-0472">Membrane</keyword>
<dbReference type="AlphaFoldDB" id="A0A939KMJ7"/>
<dbReference type="InterPro" id="IPR027379">
    <property type="entry name" value="CLS_N"/>
</dbReference>
<dbReference type="Pfam" id="PF13396">
    <property type="entry name" value="PLDc_N"/>
    <property type="match status" value="1"/>
</dbReference>
<dbReference type="RefSeq" id="WP_207614502.1">
    <property type="nucleotide sequence ID" value="NZ_JAFNLL010000002.1"/>
</dbReference>
<evidence type="ECO:0000256" key="6">
    <source>
        <dbReference type="SAM" id="Phobius"/>
    </source>
</evidence>
<evidence type="ECO:0000313" key="9">
    <source>
        <dbReference type="Proteomes" id="UP000664164"/>
    </source>
</evidence>
<protein>
    <submittedName>
        <fullName evidence="8">PLDc N-terminal domain-containing protein</fullName>
    </submittedName>
</protein>
<feature type="domain" description="Cardiolipin synthase N-terminal" evidence="7">
    <location>
        <begin position="46"/>
        <end position="70"/>
    </location>
</feature>
<reference evidence="8" key="1">
    <citation type="submission" date="2021-03" db="EMBL/GenBank/DDBJ databases">
        <title>A new species, PO-11, isolated from a karst cave deposit.</title>
        <authorList>
            <person name="Zhaoxiaoyong W."/>
        </authorList>
    </citation>
    <scope>NUCLEOTIDE SEQUENCE</scope>
    <source>
        <strain evidence="8">PO-11</strain>
    </source>
</reference>
<keyword evidence="9" id="KW-1185">Reference proteome</keyword>
<dbReference type="EMBL" id="JAFNLL010000002">
    <property type="protein sequence ID" value="MBO1266700.1"/>
    <property type="molecule type" value="Genomic_DNA"/>
</dbReference>
<proteinExistence type="predicted"/>
<evidence type="ECO:0000256" key="3">
    <source>
        <dbReference type="ARBA" id="ARBA00022692"/>
    </source>
</evidence>
<organism evidence="8 9">
    <name type="scientific">Arthrobacter cavernae</name>
    <dbReference type="NCBI Taxonomy" id="2817681"/>
    <lineage>
        <taxon>Bacteria</taxon>
        <taxon>Bacillati</taxon>
        <taxon>Actinomycetota</taxon>
        <taxon>Actinomycetes</taxon>
        <taxon>Micrococcales</taxon>
        <taxon>Micrococcaceae</taxon>
        <taxon>Arthrobacter</taxon>
    </lineage>
</organism>
<keyword evidence="2" id="KW-1003">Cell membrane</keyword>
<keyword evidence="4 6" id="KW-1133">Transmembrane helix</keyword>
<comment type="caution">
    <text evidence="8">The sequence shown here is derived from an EMBL/GenBank/DDBJ whole genome shotgun (WGS) entry which is preliminary data.</text>
</comment>
<comment type="subcellular location">
    <subcellularLocation>
        <location evidence="1">Cell membrane</location>
        <topology evidence="1">Multi-pass membrane protein</topology>
    </subcellularLocation>
</comment>
<keyword evidence="3 6" id="KW-0812">Transmembrane</keyword>
<evidence type="ECO:0000313" key="8">
    <source>
        <dbReference type="EMBL" id="MBO1266700.1"/>
    </source>
</evidence>
<gene>
    <name evidence="8" type="ORF">J1902_01665</name>
</gene>
<evidence type="ECO:0000256" key="5">
    <source>
        <dbReference type="ARBA" id="ARBA00023136"/>
    </source>
</evidence>
<evidence type="ECO:0000259" key="7">
    <source>
        <dbReference type="Pfam" id="PF13396"/>
    </source>
</evidence>
<accession>A0A939KMJ7</accession>
<evidence type="ECO:0000256" key="4">
    <source>
        <dbReference type="ARBA" id="ARBA00022989"/>
    </source>
</evidence>
<dbReference type="GO" id="GO:0005886">
    <property type="term" value="C:plasma membrane"/>
    <property type="evidence" value="ECO:0007669"/>
    <property type="project" value="UniProtKB-SubCell"/>
</dbReference>
<evidence type="ECO:0000256" key="2">
    <source>
        <dbReference type="ARBA" id="ARBA00022475"/>
    </source>
</evidence>